<dbReference type="Gene3D" id="2.60.40.1880">
    <property type="entry name" value="Invasion associated locus B (IalB) protein"/>
    <property type="match status" value="1"/>
</dbReference>
<keyword evidence="2" id="KW-0812">Transmembrane</keyword>
<dbReference type="Pfam" id="PF06776">
    <property type="entry name" value="IalB"/>
    <property type="match status" value="1"/>
</dbReference>
<dbReference type="InterPro" id="IPR038696">
    <property type="entry name" value="IalB_sf"/>
</dbReference>
<accession>A0A560HDB5</accession>
<proteinExistence type="predicted"/>
<comment type="caution">
    <text evidence="3">The sequence shown here is derived from an EMBL/GenBank/DDBJ whole genome shotgun (WGS) entry which is preliminary data.</text>
</comment>
<dbReference type="AlphaFoldDB" id="A0A560HDB5"/>
<keyword evidence="2" id="KW-1133">Transmembrane helix</keyword>
<dbReference type="InterPro" id="IPR010642">
    <property type="entry name" value="Invasion_prot_B"/>
</dbReference>
<evidence type="ECO:0000313" key="4">
    <source>
        <dbReference type="Proteomes" id="UP000315751"/>
    </source>
</evidence>
<dbReference type="Proteomes" id="UP000315751">
    <property type="component" value="Unassembled WGS sequence"/>
</dbReference>
<protein>
    <submittedName>
        <fullName evidence="3">Invasion protein IalB</fullName>
    </submittedName>
</protein>
<feature type="transmembrane region" description="Helical" evidence="2">
    <location>
        <begin position="23"/>
        <end position="43"/>
    </location>
</feature>
<dbReference type="EMBL" id="VITR01000003">
    <property type="protein sequence ID" value="TWB44385.1"/>
    <property type="molecule type" value="Genomic_DNA"/>
</dbReference>
<evidence type="ECO:0000256" key="2">
    <source>
        <dbReference type="SAM" id="Phobius"/>
    </source>
</evidence>
<feature type="compositionally biased region" description="Basic and acidic residues" evidence="1">
    <location>
        <begin position="211"/>
        <end position="224"/>
    </location>
</feature>
<sequence length="224" mass="22840">MTHKEDPASARPTVVVGGSRTPLIVIGLLFLLGLLTVGGIMLYQHHKASGAKSASAGAQKPAGPPWAKNCAKGAGGDDVCFVEQFAIANPANAIVLHVQIGYMSTDGKPVLAITVPLGTPVQPGLQLTLDGAKPIALPLTLCQAGGCIASANLDQEVLKQFTSGKVLMVRYAKPDKSPMDVPVQLDGLAAALQSLGPPPAPKPAAAPADGAKPDEAKPAEQPKK</sequence>
<dbReference type="OrthoDB" id="9814802at2"/>
<name>A0A560HDB5_9PROT</name>
<evidence type="ECO:0000313" key="3">
    <source>
        <dbReference type="EMBL" id="TWB44385.1"/>
    </source>
</evidence>
<organism evidence="3 4">
    <name type="scientific">Nitrospirillum amazonense</name>
    <dbReference type="NCBI Taxonomy" id="28077"/>
    <lineage>
        <taxon>Bacteria</taxon>
        <taxon>Pseudomonadati</taxon>
        <taxon>Pseudomonadota</taxon>
        <taxon>Alphaproteobacteria</taxon>
        <taxon>Rhodospirillales</taxon>
        <taxon>Azospirillaceae</taxon>
        <taxon>Nitrospirillum</taxon>
    </lineage>
</organism>
<gene>
    <name evidence="3" type="ORF">FBZ90_103292</name>
</gene>
<evidence type="ECO:0000256" key="1">
    <source>
        <dbReference type="SAM" id="MobiDB-lite"/>
    </source>
</evidence>
<reference evidence="3 4" key="1">
    <citation type="submission" date="2019-06" db="EMBL/GenBank/DDBJ databases">
        <title>Genomic Encyclopedia of Type Strains, Phase IV (KMG-V): Genome sequencing to study the core and pangenomes of soil and plant-associated prokaryotes.</title>
        <authorList>
            <person name="Whitman W."/>
        </authorList>
    </citation>
    <scope>NUCLEOTIDE SEQUENCE [LARGE SCALE GENOMIC DNA]</scope>
    <source>
        <strain evidence="3 4">BR 11622</strain>
    </source>
</reference>
<dbReference type="RefSeq" id="WP_145730194.1">
    <property type="nucleotide sequence ID" value="NZ_VITR01000003.1"/>
</dbReference>
<feature type="region of interest" description="Disordered" evidence="1">
    <location>
        <begin position="192"/>
        <end position="224"/>
    </location>
</feature>
<keyword evidence="2" id="KW-0472">Membrane</keyword>
<keyword evidence="4" id="KW-1185">Reference proteome</keyword>